<evidence type="ECO:0000313" key="3">
    <source>
        <dbReference type="EMBL" id="RZF62769.1"/>
    </source>
</evidence>
<sequence>MKKILLSLGAAFLLAAGAQAQTSWGAKAGLNFPKLNASGNGVTESTDASTNFYVTGYASIPAAANFAIQPGLSLQGKGGKIDDVKTNLMYLEVPVNAVYYIPTGYTGSVFIGAGPYAALGLSGKVKGGGQSYDINFGSADDEVNRFDWGFNFLAGYKLTNGFLVNAGYGLGLGNLNNVGSGNLRNGVFSAGVGFEF</sequence>
<accession>A0A4Q6Y0M9</accession>
<feature type="domain" description="Outer membrane protein beta-barrel" evidence="2">
    <location>
        <begin position="19"/>
        <end position="175"/>
    </location>
</feature>
<reference evidence="3 4" key="1">
    <citation type="submission" date="2019-02" db="EMBL/GenBank/DDBJ databases">
        <authorList>
            <person name="Li Y."/>
        </authorList>
    </citation>
    <scope>NUCLEOTIDE SEQUENCE [LARGE SCALE GENOMIC DNA]</scope>
    <source>
        <strain evidence="3 4">30C10-4-7</strain>
    </source>
</reference>
<dbReference type="Proteomes" id="UP000292855">
    <property type="component" value="Unassembled WGS sequence"/>
</dbReference>
<feature type="signal peptide" evidence="1">
    <location>
        <begin position="1"/>
        <end position="20"/>
    </location>
</feature>
<feature type="chain" id="PRO_5020849353" evidence="1">
    <location>
        <begin position="21"/>
        <end position="196"/>
    </location>
</feature>
<dbReference type="RefSeq" id="WP_130140992.1">
    <property type="nucleotide sequence ID" value="NZ_SGIT01000001.1"/>
</dbReference>
<dbReference type="Pfam" id="PF13568">
    <property type="entry name" value="OMP_b-brl_2"/>
    <property type="match status" value="1"/>
</dbReference>
<dbReference type="EMBL" id="SGIT01000001">
    <property type="protein sequence ID" value="RZF62769.1"/>
    <property type="molecule type" value="Genomic_DNA"/>
</dbReference>
<evidence type="ECO:0000259" key="2">
    <source>
        <dbReference type="Pfam" id="PF13568"/>
    </source>
</evidence>
<name>A0A4Q6Y0M9_9SPHI</name>
<gene>
    <name evidence="3" type="ORF">EWE74_08260</name>
</gene>
<proteinExistence type="predicted"/>
<dbReference type="InterPro" id="IPR025665">
    <property type="entry name" value="Beta-barrel_OMP_2"/>
</dbReference>
<evidence type="ECO:0000313" key="4">
    <source>
        <dbReference type="Proteomes" id="UP000292855"/>
    </source>
</evidence>
<keyword evidence="1" id="KW-0732">Signal</keyword>
<dbReference type="OrthoDB" id="1150878at2"/>
<organism evidence="3 4">
    <name type="scientific">Sphingobacterium corticibacterium</name>
    <dbReference type="NCBI Taxonomy" id="2484746"/>
    <lineage>
        <taxon>Bacteria</taxon>
        <taxon>Pseudomonadati</taxon>
        <taxon>Bacteroidota</taxon>
        <taxon>Sphingobacteriia</taxon>
        <taxon>Sphingobacteriales</taxon>
        <taxon>Sphingobacteriaceae</taxon>
        <taxon>Sphingobacterium</taxon>
    </lineage>
</organism>
<keyword evidence="4" id="KW-1185">Reference proteome</keyword>
<dbReference type="AlphaFoldDB" id="A0A4Q6Y0M9"/>
<evidence type="ECO:0000256" key="1">
    <source>
        <dbReference type="SAM" id="SignalP"/>
    </source>
</evidence>
<protein>
    <submittedName>
        <fullName evidence="3">PorT family protein</fullName>
    </submittedName>
</protein>
<comment type="caution">
    <text evidence="3">The sequence shown here is derived from an EMBL/GenBank/DDBJ whole genome shotgun (WGS) entry which is preliminary data.</text>
</comment>